<dbReference type="InterPro" id="IPR029063">
    <property type="entry name" value="SAM-dependent_MTases_sf"/>
</dbReference>
<evidence type="ECO:0000313" key="2">
    <source>
        <dbReference type="EMBL" id="KKL68251.1"/>
    </source>
</evidence>
<dbReference type="SUPFAM" id="SSF53335">
    <property type="entry name" value="S-adenosyl-L-methionine-dependent methyltransferases"/>
    <property type="match status" value="1"/>
</dbReference>
<dbReference type="AlphaFoldDB" id="A0A0F9EPU4"/>
<evidence type="ECO:0000259" key="1">
    <source>
        <dbReference type="Pfam" id="PF13649"/>
    </source>
</evidence>
<dbReference type="PANTHER" id="PTHR42912">
    <property type="entry name" value="METHYLTRANSFERASE"/>
    <property type="match status" value="1"/>
</dbReference>
<comment type="caution">
    <text evidence="2">The sequence shown here is derived from an EMBL/GenBank/DDBJ whole genome shotgun (WGS) entry which is preliminary data.</text>
</comment>
<gene>
    <name evidence="2" type="ORF">LCGC14_2126840</name>
</gene>
<protein>
    <recommendedName>
        <fullName evidence="1">Methyltransferase domain-containing protein</fullName>
    </recommendedName>
</protein>
<dbReference type="PANTHER" id="PTHR42912:SF93">
    <property type="entry name" value="N6-ADENOSINE-METHYLTRANSFERASE TMT1A"/>
    <property type="match status" value="1"/>
</dbReference>
<feature type="domain" description="Methyltransferase" evidence="1">
    <location>
        <begin position="52"/>
        <end position="146"/>
    </location>
</feature>
<dbReference type="Gene3D" id="3.40.50.150">
    <property type="entry name" value="Vaccinia Virus protein VP39"/>
    <property type="match status" value="1"/>
</dbReference>
<name>A0A0F9EPU4_9ZZZZ</name>
<proteinExistence type="predicted"/>
<dbReference type="Pfam" id="PF13649">
    <property type="entry name" value="Methyltransf_25"/>
    <property type="match status" value="1"/>
</dbReference>
<dbReference type="EMBL" id="LAZR01026588">
    <property type="protein sequence ID" value="KKL68251.1"/>
    <property type="molecule type" value="Genomic_DNA"/>
</dbReference>
<dbReference type="GO" id="GO:0008168">
    <property type="term" value="F:methyltransferase activity"/>
    <property type="evidence" value="ECO:0007669"/>
    <property type="project" value="TreeGrafter"/>
</dbReference>
<dbReference type="InterPro" id="IPR041698">
    <property type="entry name" value="Methyltransf_25"/>
</dbReference>
<organism evidence="2">
    <name type="scientific">marine sediment metagenome</name>
    <dbReference type="NCBI Taxonomy" id="412755"/>
    <lineage>
        <taxon>unclassified sequences</taxon>
        <taxon>metagenomes</taxon>
        <taxon>ecological metagenomes</taxon>
    </lineage>
</organism>
<reference evidence="2" key="1">
    <citation type="journal article" date="2015" name="Nature">
        <title>Complex archaea that bridge the gap between prokaryotes and eukaryotes.</title>
        <authorList>
            <person name="Spang A."/>
            <person name="Saw J.H."/>
            <person name="Jorgensen S.L."/>
            <person name="Zaremba-Niedzwiedzka K."/>
            <person name="Martijn J."/>
            <person name="Lind A.E."/>
            <person name="van Eijk R."/>
            <person name="Schleper C."/>
            <person name="Guy L."/>
            <person name="Ettema T.J."/>
        </authorList>
    </citation>
    <scope>NUCLEOTIDE SEQUENCE</scope>
</reference>
<sequence length="215" mass="24212">MLEPDRSRALEKYRRHAADSDRESALAERLRLWPRTRRRAIARLGLEPGDVVLDMGCGTGLSFPLIQARIGLEGQLVGIDLSPEMLAVARERVEARGWPNITLIESAADELDIPVRADAVLFHFTNDILRSPQALDNVFRHVKLGGRVAAAGDKWAPWWAFPVNLYVWAIARRYVTTFQGFGRPWSHLVRIVPNLHTEGLLFGGVYIAWGTVPRE</sequence>
<accession>A0A0F9EPU4</accession>
<dbReference type="CDD" id="cd02440">
    <property type="entry name" value="AdoMet_MTases"/>
    <property type="match status" value="1"/>
</dbReference>
<dbReference type="InterPro" id="IPR050508">
    <property type="entry name" value="Methyltransf_Superfamily"/>
</dbReference>